<feature type="transmembrane region" description="Helical" evidence="1">
    <location>
        <begin position="492"/>
        <end position="510"/>
    </location>
</feature>
<keyword evidence="1" id="KW-1133">Transmembrane helix</keyword>
<dbReference type="SUPFAM" id="SSF55658">
    <property type="entry name" value="L9 N-domain-like"/>
    <property type="match status" value="1"/>
</dbReference>
<dbReference type="Proteomes" id="UP001281410">
    <property type="component" value="Unassembled WGS sequence"/>
</dbReference>
<evidence type="ECO:0000259" key="2">
    <source>
        <dbReference type="Pfam" id="PF01693"/>
    </source>
</evidence>
<gene>
    <name evidence="3" type="ORF">Dsin_017361</name>
</gene>
<keyword evidence="1" id="KW-0812">Transmembrane</keyword>
<dbReference type="AlphaFoldDB" id="A0AAE0AEW2"/>
<dbReference type="Pfam" id="PF01693">
    <property type="entry name" value="Cauli_VI"/>
    <property type="match status" value="1"/>
</dbReference>
<feature type="transmembrane region" description="Helical" evidence="1">
    <location>
        <begin position="187"/>
        <end position="216"/>
    </location>
</feature>
<dbReference type="EMBL" id="JANJYJ010000005">
    <property type="protein sequence ID" value="KAK3212655.1"/>
    <property type="molecule type" value="Genomic_DNA"/>
</dbReference>
<comment type="caution">
    <text evidence="3">The sequence shown here is derived from an EMBL/GenBank/DDBJ whole genome shotgun (WGS) entry which is preliminary data.</text>
</comment>
<evidence type="ECO:0000256" key="1">
    <source>
        <dbReference type="SAM" id="Phobius"/>
    </source>
</evidence>
<dbReference type="SUPFAM" id="SSF50891">
    <property type="entry name" value="Cyclophilin-like"/>
    <property type="match status" value="1"/>
</dbReference>
<protein>
    <recommendedName>
        <fullName evidence="2">Ribonuclease H1 N-terminal domain-containing protein</fullName>
    </recommendedName>
</protein>
<dbReference type="Gene3D" id="2.40.100.10">
    <property type="entry name" value="Cyclophilin-like"/>
    <property type="match status" value="1"/>
</dbReference>
<evidence type="ECO:0000313" key="3">
    <source>
        <dbReference type="EMBL" id="KAK3212655.1"/>
    </source>
</evidence>
<organism evidence="3 4">
    <name type="scientific">Dipteronia sinensis</name>
    <dbReference type="NCBI Taxonomy" id="43782"/>
    <lineage>
        <taxon>Eukaryota</taxon>
        <taxon>Viridiplantae</taxon>
        <taxon>Streptophyta</taxon>
        <taxon>Embryophyta</taxon>
        <taxon>Tracheophyta</taxon>
        <taxon>Spermatophyta</taxon>
        <taxon>Magnoliopsida</taxon>
        <taxon>eudicotyledons</taxon>
        <taxon>Gunneridae</taxon>
        <taxon>Pentapetalae</taxon>
        <taxon>rosids</taxon>
        <taxon>malvids</taxon>
        <taxon>Sapindales</taxon>
        <taxon>Sapindaceae</taxon>
        <taxon>Hippocastanoideae</taxon>
        <taxon>Acereae</taxon>
        <taxon>Dipteronia</taxon>
    </lineage>
</organism>
<keyword evidence="1" id="KW-0472">Membrane</keyword>
<proteinExistence type="predicted"/>
<dbReference type="InterPro" id="IPR011320">
    <property type="entry name" value="RNase_H1_N"/>
</dbReference>
<dbReference type="InterPro" id="IPR037056">
    <property type="entry name" value="RNase_H1_N_sf"/>
</dbReference>
<keyword evidence="4" id="KW-1185">Reference proteome</keyword>
<dbReference type="InterPro" id="IPR029000">
    <property type="entry name" value="Cyclophilin-like_dom_sf"/>
</dbReference>
<dbReference type="Gene3D" id="3.40.970.10">
    <property type="entry name" value="Ribonuclease H1, N-terminal domain"/>
    <property type="match status" value="1"/>
</dbReference>
<evidence type="ECO:0000313" key="4">
    <source>
        <dbReference type="Proteomes" id="UP001281410"/>
    </source>
</evidence>
<name>A0AAE0AEW2_9ROSI</name>
<reference evidence="3" key="1">
    <citation type="journal article" date="2023" name="Plant J.">
        <title>Genome sequences and population genomics provide insights into the demographic history, inbreeding, and mutation load of two 'living fossil' tree species of Dipteronia.</title>
        <authorList>
            <person name="Feng Y."/>
            <person name="Comes H.P."/>
            <person name="Chen J."/>
            <person name="Zhu S."/>
            <person name="Lu R."/>
            <person name="Zhang X."/>
            <person name="Li P."/>
            <person name="Qiu J."/>
            <person name="Olsen K.M."/>
            <person name="Qiu Y."/>
        </authorList>
    </citation>
    <scope>NUCLEOTIDE SEQUENCE</scope>
    <source>
        <strain evidence="3">NBL</strain>
    </source>
</reference>
<feature type="domain" description="Ribonuclease H1 N-terminal" evidence="2">
    <location>
        <begin position="427"/>
        <end position="460"/>
    </location>
</feature>
<dbReference type="InterPro" id="IPR009027">
    <property type="entry name" value="Ribosomal_bL9/RNase_H1_N"/>
</dbReference>
<accession>A0AAE0AEW2</accession>
<sequence>MVQTVVQTFGVEAGLDKQEKENVVGEEGGLEAGLDRVESWLHADTGGLDKEEMENVVGEACGSAKHAINLDDFPSPSVNMILPNPNLSVIFMEAADPNVCYKNNDMKISHHRSSVYTGQAIEMNRELFKELVKPTKWISNLHIDNYLDVLWKRLSSREIDLLAITIGSFVGLFALSSSSVLSFAVCWLFWFLGVMGCFVSAMLCVVGSWFPGLMCLQKEVKNITKKKMKKKEEIDLTPAVPIWEEYTEYDPLSFQPDEDALDYVSDTLVTNPRVFFDLSIDGHPAGRIVMELFADSTPDNSGELSGSLYQREGDGHCWEATPLQGFNLPPRDTWISLQGFVDHSWIPLVLISPGFTNYFRASMYFVYASDDVGPLFLFPIETVDSGWNIGGQLYRVFSGASYGHKNTPSPSPLQLHSNTCNPSKVMKTGVFNSWPDFHEQVDGFKGASYQKFNTVDEAYQAICAVQREKLSNHTSGTIEDKVLCTEPVQTKTVMLVIYIIFVFVIGVTVGKCL</sequence>
<feature type="transmembrane region" description="Helical" evidence="1">
    <location>
        <begin position="161"/>
        <end position="181"/>
    </location>
</feature>